<evidence type="ECO:0000313" key="8">
    <source>
        <dbReference type="EMBL" id="WOH12417.1"/>
    </source>
</evidence>
<keyword evidence="2" id="KW-0723">Serine/threonine-protein kinase</keyword>
<reference evidence="8" key="1">
    <citation type="journal article" date="2016" name="Nat. Genet.">
        <title>A high-quality carrot genome assembly provides new insights into carotenoid accumulation and asterid genome evolution.</title>
        <authorList>
            <person name="Iorizzo M."/>
            <person name="Ellison S."/>
            <person name="Senalik D."/>
            <person name="Zeng P."/>
            <person name="Satapoomin P."/>
            <person name="Huang J."/>
            <person name="Bowman M."/>
            <person name="Iovene M."/>
            <person name="Sanseverino W."/>
            <person name="Cavagnaro P."/>
            <person name="Yildiz M."/>
            <person name="Macko-Podgorni A."/>
            <person name="Moranska E."/>
            <person name="Grzebelus E."/>
            <person name="Grzebelus D."/>
            <person name="Ashrafi H."/>
            <person name="Zheng Z."/>
            <person name="Cheng S."/>
            <person name="Spooner D."/>
            <person name="Van Deynze A."/>
            <person name="Simon P."/>
        </authorList>
    </citation>
    <scope>NUCLEOTIDE SEQUENCE</scope>
    <source>
        <tissue evidence="8">Leaf</tissue>
    </source>
</reference>
<evidence type="ECO:0000256" key="3">
    <source>
        <dbReference type="ARBA" id="ARBA00022692"/>
    </source>
</evidence>
<proteinExistence type="predicted"/>
<keyword evidence="6" id="KW-0472">Membrane</keyword>
<dbReference type="GO" id="GO:0004674">
    <property type="term" value="F:protein serine/threonine kinase activity"/>
    <property type="evidence" value="ECO:0007669"/>
    <property type="project" value="UniProtKB-KW"/>
</dbReference>
<keyword evidence="2" id="KW-0808">Transferase</keyword>
<sequence length="96" mass="11088">MTKFRWQINDQTGKGKEIELEDAAEDEHKLVQKMIIVAVWCIQMKPSERPSMSKVIEMLEGDADLVMPPKPLICKQEAPIKEHEVCQILQTDDLRL</sequence>
<organism evidence="8 9">
    <name type="scientific">Daucus carota subsp. sativus</name>
    <name type="common">Carrot</name>
    <dbReference type="NCBI Taxonomy" id="79200"/>
    <lineage>
        <taxon>Eukaryota</taxon>
        <taxon>Viridiplantae</taxon>
        <taxon>Streptophyta</taxon>
        <taxon>Embryophyta</taxon>
        <taxon>Tracheophyta</taxon>
        <taxon>Spermatophyta</taxon>
        <taxon>Magnoliopsida</taxon>
        <taxon>eudicotyledons</taxon>
        <taxon>Gunneridae</taxon>
        <taxon>Pentapetalae</taxon>
        <taxon>asterids</taxon>
        <taxon>campanulids</taxon>
        <taxon>Apiales</taxon>
        <taxon>Apiaceae</taxon>
        <taxon>Apioideae</taxon>
        <taxon>Scandiceae</taxon>
        <taxon>Daucinae</taxon>
        <taxon>Daucus</taxon>
        <taxon>Daucus sect. Daucus</taxon>
    </lineage>
</organism>
<dbReference type="GO" id="GO:0016020">
    <property type="term" value="C:membrane"/>
    <property type="evidence" value="ECO:0007669"/>
    <property type="project" value="UniProtKB-SubCell"/>
</dbReference>
<gene>
    <name evidence="8" type="ORF">DCAR_0831920</name>
</gene>
<reference evidence="8" key="2">
    <citation type="submission" date="2022-03" db="EMBL/GenBank/DDBJ databases">
        <title>Draft title - Genomic analysis of global carrot germplasm unveils the trajectory of domestication and the origin of high carotenoid orange carrot.</title>
        <authorList>
            <person name="Iorizzo M."/>
            <person name="Ellison S."/>
            <person name="Senalik D."/>
            <person name="Macko-Podgorni A."/>
            <person name="Grzebelus D."/>
            <person name="Bostan H."/>
            <person name="Rolling W."/>
            <person name="Curaba J."/>
            <person name="Simon P."/>
        </authorList>
    </citation>
    <scope>NUCLEOTIDE SEQUENCE</scope>
    <source>
        <tissue evidence="8">Leaf</tissue>
    </source>
</reference>
<keyword evidence="4" id="KW-0732">Signal</keyword>
<dbReference type="OMA" id="FRWQIND"/>
<keyword evidence="3" id="KW-0812">Transmembrane</keyword>
<evidence type="ECO:0000256" key="2">
    <source>
        <dbReference type="ARBA" id="ARBA00022527"/>
    </source>
</evidence>
<dbReference type="InterPro" id="IPR045874">
    <property type="entry name" value="LRK10/LRL21-25-like"/>
</dbReference>
<evidence type="ECO:0000313" key="9">
    <source>
        <dbReference type="Proteomes" id="UP000077755"/>
    </source>
</evidence>
<evidence type="ECO:0000256" key="7">
    <source>
        <dbReference type="ARBA" id="ARBA00023180"/>
    </source>
</evidence>
<evidence type="ECO:0000256" key="4">
    <source>
        <dbReference type="ARBA" id="ARBA00022729"/>
    </source>
</evidence>
<dbReference type="Proteomes" id="UP000077755">
    <property type="component" value="Chromosome 8"/>
</dbReference>
<accession>A0A175YMN5</accession>
<name>A0A175YMN5_DAUCS</name>
<keyword evidence="5" id="KW-1133">Transmembrane helix</keyword>
<evidence type="ECO:0000256" key="1">
    <source>
        <dbReference type="ARBA" id="ARBA00004479"/>
    </source>
</evidence>
<dbReference type="PANTHER" id="PTHR27009">
    <property type="entry name" value="RUST RESISTANCE KINASE LR10-RELATED"/>
    <property type="match status" value="1"/>
</dbReference>
<dbReference type="AlphaFoldDB" id="A0A175YMN5"/>
<evidence type="ECO:0000256" key="5">
    <source>
        <dbReference type="ARBA" id="ARBA00022989"/>
    </source>
</evidence>
<keyword evidence="9" id="KW-1185">Reference proteome</keyword>
<comment type="subcellular location">
    <subcellularLocation>
        <location evidence="1">Membrane</location>
        <topology evidence="1">Single-pass type I membrane protein</topology>
    </subcellularLocation>
</comment>
<evidence type="ECO:0000256" key="6">
    <source>
        <dbReference type="ARBA" id="ARBA00023136"/>
    </source>
</evidence>
<dbReference type="Gene3D" id="1.10.510.10">
    <property type="entry name" value="Transferase(Phosphotransferase) domain 1"/>
    <property type="match status" value="1"/>
</dbReference>
<keyword evidence="7" id="KW-0325">Glycoprotein</keyword>
<dbReference type="Gramene" id="KZM84994">
    <property type="protein sequence ID" value="KZM84994"/>
    <property type="gene ID" value="DCAR_027584"/>
</dbReference>
<protein>
    <submittedName>
        <fullName evidence="8">Uncharacterized protein</fullName>
    </submittedName>
</protein>
<keyword evidence="2" id="KW-0418">Kinase</keyword>
<dbReference type="EMBL" id="CP093350">
    <property type="protein sequence ID" value="WOH12417.1"/>
    <property type="molecule type" value="Genomic_DNA"/>
</dbReference>